<dbReference type="PANTHER" id="PTHR47481">
    <property type="match status" value="1"/>
</dbReference>
<accession>A0AAV3RW86</accession>
<dbReference type="Pfam" id="PF14223">
    <property type="entry name" value="Retrotran_gag_2"/>
    <property type="match status" value="1"/>
</dbReference>
<dbReference type="PANTHER" id="PTHR47481:SF10">
    <property type="entry name" value="COPIA-LIKE POLYPROTEIN_RETROTRANSPOSON"/>
    <property type="match status" value="1"/>
</dbReference>
<evidence type="ECO:0000313" key="3">
    <source>
        <dbReference type="Proteomes" id="UP001454036"/>
    </source>
</evidence>
<reference evidence="2 3" key="1">
    <citation type="submission" date="2024-01" db="EMBL/GenBank/DDBJ databases">
        <title>The complete chloroplast genome sequence of Lithospermum erythrorhizon: insights into the phylogenetic relationship among Boraginaceae species and the maternal lineages of purple gromwells.</title>
        <authorList>
            <person name="Okada T."/>
            <person name="Watanabe K."/>
        </authorList>
    </citation>
    <scope>NUCLEOTIDE SEQUENCE [LARGE SCALE GENOMIC DNA]</scope>
</reference>
<name>A0AAV3RW86_LITER</name>
<feature type="region of interest" description="Disordered" evidence="1">
    <location>
        <begin position="211"/>
        <end position="230"/>
    </location>
</feature>
<dbReference type="AlphaFoldDB" id="A0AAV3RW86"/>
<evidence type="ECO:0000313" key="2">
    <source>
        <dbReference type="EMBL" id="GAA0185125.1"/>
    </source>
</evidence>
<keyword evidence="3" id="KW-1185">Reference proteome</keyword>
<feature type="region of interest" description="Disordered" evidence="1">
    <location>
        <begin position="128"/>
        <end position="195"/>
    </location>
</feature>
<dbReference type="Proteomes" id="UP001454036">
    <property type="component" value="Unassembled WGS sequence"/>
</dbReference>
<proteinExistence type="predicted"/>
<gene>
    <name evidence="2" type="ORF">LIER_32413</name>
</gene>
<organism evidence="2 3">
    <name type="scientific">Lithospermum erythrorhizon</name>
    <name type="common">Purple gromwell</name>
    <name type="synonym">Lithospermum officinale var. erythrorhizon</name>
    <dbReference type="NCBI Taxonomy" id="34254"/>
    <lineage>
        <taxon>Eukaryota</taxon>
        <taxon>Viridiplantae</taxon>
        <taxon>Streptophyta</taxon>
        <taxon>Embryophyta</taxon>
        <taxon>Tracheophyta</taxon>
        <taxon>Spermatophyta</taxon>
        <taxon>Magnoliopsida</taxon>
        <taxon>eudicotyledons</taxon>
        <taxon>Gunneridae</taxon>
        <taxon>Pentapetalae</taxon>
        <taxon>asterids</taxon>
        <taxon>lamiids</taxon>
        <taxon>Boraginales</taxon>
        <taxon>Boraginaceae</taxon>
        <taxon>Boraginoideae</taxon>
        <taxon>Lithospermeae</taxon>
        <taxon>Lithospermum</taxon>
    </lineage>
</organism>
<sequence>MENVLYSTWAELFQIHCRSSKDDEGSRAVTLEQDFSSTNLADFPSVSAYCQRLKNLANQLKNVGAPVPENRLVLQMVSGLIEAYNGVGTLICQSTPLPTFYNARSKVVLEESGLAKKAQQSTSSLMIARYGPDSPLDRQPKSAHPQQEVSQPCNRTSNGPRSTRPRYRPNRNKTQHPNRSWSAHSQGPAWSAYAQPSAPWSWSVAPCPYPSSNWTSPPAHHSHTHNAATE</sequence>
<protein>
    <submittedName>
        <fullName evidence="2">Uncharacterized protein</fullName>
    </submittedName>
</protein>
<dbReference type="EMBL" id="BAABME010012447">
    <property type="protein sequence ID" value="GAA0185125.1"/>
    <property type="molecule type" value="Genomic_DNA"/>
</dbReference>
<evidence type="ECO:0000256" key="1">
    <source>
        <dbReference type="SAM" id="MobiDB-lite"/>
    </source>
</evidence>
<comment type="caution">
    <text evidence="2">The sequence shown here is derived from an EMBL/GenBank/DDBJ whole genome shotgun (WGS) entry which is preliminary data.</text>
</comment>
<feature type="compositionally biased region" description="Basic residues" evidence="1">
    <location>
        <begin position="163"/>
        <end position="176"/>
    </location>
</feature>
<feature type="compositionally biased region" description="Polar residues" evidence="1">
    <location>
        <begin position="144"/>
        <end position="161"/>
    </location>
</feature>